<evidence type="ECO:0000259" key="4">
    <source>
        <dbReference type="PROSITE" id="PS50235"/>
    </source>
</evidence>
<feature type="domain" description="USP" evidence="4">
    <location>
        <begin position="120"/>
        <end position="424"/>
    </location>
</feature>
<dbReference type="Gene3D" id="3.90.70.10">
    <property type="entry name" value="Cysteine proteinases"/>
    <property type="match status" value="1"/>
</dbReference>
<organism evidence="5 6">
    <name type="scientific">Mikania micrantha</name>
    <name type="common">bitter vine</name>
    <dbReference type="NCBI Taxonomy" id="192012"/>
    <lineage>
        <taxon>Eukaryota</taxon>
        <taxon>Viridiplantae</taxon>
        <taxon>Streptophyta</taxon>
        <taxon>Embryophyta</taxon>
        <taxon>Tracheophyta</taxon>
        <taxon>Spermatophyta</taxon>
        <taxon>Magnoliopsida</taxon>
        <taxon>eudicotyledons</taxon>
        <taxon>Gunneridae</taxon>
        <taxon>Pentapetalae</taxon>
        <taxon>asterids</taxon>
        <taxon>campanulids</taxon>
        <taxon>Asterales</taxon>
        <taxon>Asteraceae</taxon>
        <taxon>Asteroideae</taxon>
        <taxon>Heliantheae alliance</taxon>
        <taxon>Eupatorieae</taxon>
        <taxon>Mikania</taxon>
    </lineage>
</organism>
<feature type="region of interest" description="Disordered" evidence="3">
    <location>
        <begin position="518"/>
        <end position="542"/>
    </location>
</feature>
<feature type="region of interest" description="Disordered" evidence="3">
    <location>
        <begin position="840"/>
        <end position="875"/>
    </location>
</feature>
<accession>A0A5N6PQ47</accession>
<dbReference type="PROSITE" id="PS50235">
    <property type="entry name" value="USP_3"/>
    <property type="match status" value="1"/>
</dbReference>
<dbReference type="CDD" id="cd02661">
    <property type="entry name" value="Peptidase_C19E"/>
    <property type="match status" value="1"/>
</dbReference>
<dbReference type="GO" id="GO:0006508">
    <property type="term" value="P:proteolysis"/>
    <property type="evidence" value="ECO:0007669"/>
    <property type="project" value="UniProtKB-KW"/>
</dbReference>
<gene>
    <name evidence="5" type="ORF">E3N88_05875</name>
</gene>
<dbReference type="InterPro" id="IPR050164">
    <property type="entry name" value="Peptidase_C19"/>
</dbReference>
<dbReference type="AlphaFoldDB" id="A0A5N6PQ47"/>
<dbReference type="InterPro" id="IPR028889">
    <property type="entry name" value="USP"/>
</dbReference>
<sequence>MTESCRFTDHSVIATQKPINHVNPRGESTESLAPADSFSDRRIDFHLAKKPFTGFANVGGDGSFVLETLNATTTSSKITGSESVGGGYSGKKRDAPELENGLDQELSFGITFGKIGAGPAGLENLGNTCFLNSVLQCLTYTEPLAAYLLSGKHQVTCQKSGFCALCAIQKHVSRALQLSGRSLAPKDLVSNLHCISRTFRNSRQEDAHEYMVNLLESMHKCCLPNGVSIESQSAYDKSLVHKIFGGQLRNQVKCMQCNYCSDKFDAFLDLSLEILQADTLYEAFANFTSKEHLDGGAKQYRCQQCKQKVKALKQLTVYKAPNVLTIHLKRFGCHMSGQKIDKNVLFSPTLDLKPFVTGPYDGDLTYTLYGVLVHAGWSTDSGHYYCFVRTSSGMWYALDDNRVFQVSENMVFEQEAYMLFYFRDKKNFPSKNTDVHQKEKIVMNGASNGPGEPTKAQMKMALNNRSSNAQTSMKHTAEKENIVMNGTPNGPGAPREVQRDTDLSNGLLNAHMSSATLDTVRSQQSPGAPKEAQMKTGPIDGSLNVQKSLDAVGIEENGFDPVALEETQTNSNLSSRSRVSQKCSAIAGTMITGFSTASKPEHTQMKETSLPISISDYSNTEDCTKENFMENNDFMGKPRRKVKNFSKYNLISMKFSSNVLMKSLKQRKKKKHKRDKQRNKHVKNLAQENLVNEGSSLLVKIEAQEMVKPPVVNIFKDRVDEDGAVLATNDFNTESQLNPKDSNQLENSRRSLSQEDLLHMPTSGIDDQTVPRWEDDEAAPSQTFIERRHDLTVGYVGDEWDEEYDRGKMKKVRICRSEFDGKILFQDIANVRLKALNDQQNLSKTLPPKRKNKHFKKSGDRKFKKSGAGNVPYRI</sequence>
<dbReference type="GO" id="GO:0005634">
    <property type="term" value="C:nucleus"/>
    <property type="evidence" value="ECO:0007669"/>
    <property type="project" value="TreeGrafter"/>
</dbReference>
<evidence type="ECO:0000313" key="6">
    <source>
        <dbReference type="Proteomes" id="UP000326396"/>
    </source>
</evidence>
<dbReference type="PROSITE" id="PS00973">
    <property type="entry name" value="USP_2"/>
    <property type="match status" value="1"/>
</dbReference>
<evidence type="ECO:0000313" key="5">
    <source>
        <dbReference type="EMBL" id="KAD6794979.1"/>
    </source>
</evidence>
<keyword evidence="6" id="KW-1185">Reference proteome</keyword>
<dbReference type="OrthoDB" id="420187at2759"/>
<dbReference type="GO" id="GO:0016579">
    <property type="term" value="P:protein deubiquitination"/>
    <property type="evidence" value="ECO:0007669"/>
    <property type="project" value="InterPro"/>
</dbReference>
<feature type="region of interest" description="Disordered" evidence="3">
    <location>
        <begin position="730"/>
        <end position="749"/>
    </location>
</feature>
<comment type="similarity">
    <text evidence="1 2">Belongs to the peptidase C19 family.</text>
</comment>
<protein>
    <recommendedName>
        <fullName evidence="2">Ubiquitin carboxyl-terminal hydrolase</fullName>
        <ecNumber evidence="2">3.4.19.12</ecNumber>
    </recommendedName>
</protein>
<dbReference type="GO" id="GO:0005829">
    <property type="term" value="C:cytosol"/>
    <property type="evidence" value="ECO:0007669"/>
    <property type="project" value="TreeGrafter"/>
</dbReference>
<proteinExistence type="inferred from homology"/>
<dbReference type="FunFam" id="3.90.70.10:FF:000078">
    <property type="entry name" value="Ubiquitin carboxyl-terminal hydrolase 23"/>
    <property type="match status" value="1"/>
</dbReference>
<dbReference type="GO" id="GO:0004843">
    <property type="term" value="F:cysteine-type deubiquitinase activity"/>
    <property type="evidence" value="ECO:0007669"/>
    <property type="project" value="UniProtKB-UniRule"/>
</dbReference>
<evidence type="ECO:0000256" key="2">
    <source>
        <dbReference type="RuleBase" id="RU366025"/>
    </source>
</evidence>
<feature type="compositionally biased region" description="Polar residues" evidence="3">
    <location>
        <begin position="730"/>
        <end position="746"/>
    </location>
</feature>
<keyword evidence="2" id="KW-0645">Protease</keyword>
<evidence type="ECO:0000256" key="1">
    <source>
        <dbReference type="ARBA" id="ARBA00009085"/>
    </source>
</evidence>
<name>A0A5N6PQ47_9ASTR</name>
<comment type="catalytic activity">
    <reaction evidence="2">
        <text>Thiol-dependent hydrolysis of ester, thioester, amide, peptide and isopeptide bonds formed by the C-terminal Gly of ubiquitin (a 76-residue protein attached to proteins as an intracellular targeting signal).</text>
        <dbReference type="EC" id="3.4.19.12"/>
    </reaction>
</comment>
<reference evidence="5 6" key="1">
    <citation type="submission" date="2019-05" db="EMBL/GenBank/DDBJ databases">
        <title>Mikania micrantha, genome provides insights into the molecular mechanism of rapid growth.</title>
        <authorList>
            <person name="Liu B."/>
        </authorList>
    </citation>
    <scope>NUCLEOTIDE SEQUENCE [LARGE SCALE GENOMIC DNA]</scope>
    <source>
        <strain evidence="5">NLD-2019</strain>
        <tissue evidence="5">Leaf</tissue>
    </source>
</reference>
<keyword evidence="2" id="KW-0378">Hydrolase</keyword>
<keyword evidence="2" id="KW-0788">Thiol protease</keyword>
<dbReference type="Proteomes" id="UP000326396">
    <property type="component" value="Linkage Group LG11"/>
</dbReference>
<dbReference type="EC" id="3.4.19.12" evidence="2"/>
<keyword evidence="2" id="KW-0833">Ubl conjugation pathway</keyword>
<comment type="function">
    <text evidence="2">Recognizes and hydrolyzes the peptide bond at the C-terminal Gly of ubiquitin. Involved in the processing of poly-ubiquitin precursors as well as that of ubiquitinated proteins.</text>
</comment>
<dbReference type="PANTHER" id="PTHR24006">
    <property type="entry name" value="UBIQUITIN CARBOXYL-TERMINAL HYDROLASE"/>
    <property type="match status" value="1"/>
</dbReference>
<dbReference type="InterPro" id="IPR038765">
    <property type="entry name" value="Papain-like_cys_pep_sf"/>
</dbReference>
<comment type="caution">
    <text evidence="5">The sequence shown here is derived from an EMBL/GenBank/DDBJ whole genome shotgun (WGS) entry which is preliminary data.</text>
</comment>
<evidence type="ECO:0000256" key="3">
    <source>
        <dbReference type="SAM" id="MobiDB-lite"/>
    </source>
</evidence>
<dbReference type="InterPro" id="IPR018200">
    <property type="entry name" value="USP_CS"/>
</dbReference>
<dbReference type="InterPro" id="IPR001394">
    <property type="entry name" value="Peptidase_C19_UCH"/>
</dbReference>
<dbReference type="SUPFAM" id="SSF54001">
    <property type="entry name" value="Cysteine proteinases"/>
    <property type="match status" value="1"/>
</dbReference>
<dbReference type="PANTHER" id="PTHR24006:SF663">
    <property type="entry name" value="UBIQUITIN CARBOXYL-TERMINAL HYDROLASE 23"/>
    <property type="match status" value="1"/>
</dbReference>
<dbReference type="Pfam" id="PF00443">
    <property type="entry name" value="UCH"/>
    <property type="match status" value="1"/>
</dbReference>
<dbReference type="PROSITE" id="PS00972">
    <property type="entry name" value="USP_1"/>
    <property type="match status" value="1"/>
</dbReference>
<feature type="compositionally biased region" description="Basic residues" evidence="3">
    <location>
        <begin position="847"/>
        <end position="856"/>
    </location>
</feature>
<dbReference type="EMBL" id="SZYD01000003">
    <property type="protein sequence ID" value="KAD6794979.1"/>
    <property type="molecule type" value="Genomic_DNA"/>
</dbReference>